<dbReference type="STRING" id="48701.ENSPMEP00000019373"/>
<keyword evidence="3" id="KW-0378">Hydrolase</keyword>
<reference evidence="6" key="2">
    <citation type="submission" date="2025-09" db="UniProtKB">
        <authorList>
            <consortium name="Ensembl"/>
        </authorList>
    </citation>
    <scope>IDENTIFICATION</scope>
</reference>
<dbReference type="GeneID" id="106921212"/>
<dbReference type="OrthoDB" id="422720at2759"/>
<evidence type="ECO:0000256" key="1">
    <source>
        <dbReference type="ARBA" id="ARBA00005429"/>
    </source>
</evidence>
<keyword evidence="4" id="KW-0342">GTP-binding</keyword>
<dbReference type="Ensembl" id="ENSPMET00000034589.1">
    <property type="protein sequence ID" value="ENSPMEP00000019373.1"/>
    <property type="gene ID" value="ENSPMEG00000022363.1"/>
</dbReference>
<keyword evidence="2" id="KW-0547">Nucleotide-binding</keyword>
<keyword evidence="7" id="KW-1185">Reference proteome</keyword>
<proteinExistence type="inferred from homology"/>
<evidence type="ECO:0000313" key="6">
    <source>
        <dbReference type="Ensembl" id="ENSPMEP00000019373.1"/>
    </source>
</evidence>
<evidence type="ECO:0000313" key="7">
    <source>
        <dbReference type="Proteomes" id="UP000261480"/>
    </source>
</evidence>
<evidence type="ECO:0000256" key="4">
    <source>
        <dbReference type="ARBA" id="ARBA00023134"/>
    </source>
</evidence>
<dbReference type="Pfam" id="PF05049">
    <property type="entry name" value="IIGP"/>
    <property type="match status" value="1"/>
</dbReference>
<dbReference type="RefSeq" id="XP_014848223.1">
    <property type="nucleotide sequence ID" value="XM_014992737.1"/>
</dbReference>
<sequence length="390" mass="43904">MDGPLDREINEQIRAMMETDPAAAAEKIRQCLEETDNIQLNIAITGEPGTGKSTFVNAFRGINNNSEGAAPTGCENMTTNPTSYHHPDYTKVIIWDLPGIGSTMWPADKYVERVELDKFDFFIILSADRFRENDVKLVKEIQKMEKKFYFVCSKVNHNLRDEERSQMDFTKEKTLKTIYEDRVKGLEELGLKSPQVFLLLSPDVSLQGLKELKSTFEEDLPELKKHALRLTMIIIYKQVLNNKKENFLAKIKYYCIISATGAILPVPLLSAGVDLSLICLAFRWYLVGFGLDTSSLNKLAATTGISCNDEITNLKFKNKLLKSSLISKALIHVANTSVIVSKKEGVVSMLRILVAPTLSFTTTYVALNVFVTEFAEKSHRIFKRALGLNT</sequence>
<dbReference type="PANTHER" id="PTHR32341:SF10">
    <property type="entry name" value="INTERFERON-INDUCIBLE GTPASE 5"/>
    <property type="match status" value="1"/>
</dbReference>
<evidence type="ECO:0000259" key="5">
    <source>
        <dbReference type="PROSITE" id="PS51716"/>
    </source>
</evidence>
<dbReference type="InterPro" id="IPR051515">
    <property type="entry name" value="IRG"/>
</dbReference>
<comment type="similarity">
    <text evidence="1">Belongs to the TRAFAC class dynamin-like GTPase superfamily. IRG family.</text>
</comment>
<evidence type="ECO:0000256" key="3">
    <source>
        <dbReference type="ARBA" id="ARBA00022801"/>
    </source>
</evidence>
<dbReference type="GO" id="GO:0016787">
    <property type="term" value="F:hydrolase activity"/>
    <property type="evidence" value="ECO:0007669"/>
    <property type="project" value="UniProtKB-KW"/>
</dbReference>
<dbReference type="Proteomes" id="UP000261480">
    <property type="component" value="Unplaced"/>
</dbReference>
<dbReference type="Gene3D" id="3.40.50.300">
    <property type="entry name" value="P-loop containing nucleotide triphosphate hydrolases"/>
    <property type="match status" value="1"/>
</dbReference>
<dbReference type="InterPro" id="IPR027417">
    <property type="entry name" value="P-loop_NTPase"/>
</dbReference>
<dbReference type="PROSITE" id="PS51716">
    <property type="entry name" value="G_IRG"/>
    <property type="match status" value="1"/>
</dbReference>
<dbReference type="GO" id="GO:0016020">
    <property type="term" value="C:membrane"/>
    <property type="evidence" value="ECO:0007669"/>
    <property type="project" value="InterPro"/>
</dbReference>
<organism evidence="6 7">
    <name type="scientific">Poecilia mexicana</name>
    <dbReference type="NCBI Taxonomy" id="48701"/>
    <lineage>
        <taxon>Eukaryota</taxon>
        <taxon>Metazoa</taxon>
        <taxon>Chordata</taxon>
        <taxon>Craniata</taxon>
        <taxon>Vertebrata</taxon>
        <taxon>Euteleostomi</taxon>
        <taxon>Actinopterygii</taxon>
        <taxon>Neopterygii</taxon>
        <taxon>Teleostei</taxon>
        <taxon>Neoteleostei</taxon>
        <taxon>Acanthomorphata</taxon>
        <taxon>Ovalentaria</taxon>
        <taxon>Atherinomorphae</taxon>
        <taxon>Cyprinodontiformes</taxon>
        <taxon>Poeciliidae</taxon>
        <taxon>Poeciliinae</taxon>
        <taxon>Poecilia</taxon>
    </lineage>
</organism>
<accession>A0A3B3XWS9</accession>
<name>A0A3B3XWS9_9TELE</name>
<dbReference type="InterPro" id="IPR007743">
    <property type="entry name" value="Immunity-related_GTPase-like"/>
</dbReference>
<evidence type="ECO:0000256" key="2">
    <source>
        <dbReference type="ARBA" id="ARBA00022741"/>
    </source>
</evidence>
<dbReference type="PANTHER" id="PTHR32341">
    <property type="entry name" value="INTERFERON-INDUCIBLE GTPASE"/>
    <property type="match status" value="1"/>
</dbReference>
<dbReference type="GO" id="GO:0005525">
    <property type="term" value="F:GTP binding"/>
    <property type="evidence" value="ECO:0007669"/>
    <property type="project" value="UniProtKB-KW"/>
</dbReference>
<reference evidence="6" key="1">
    <citation type="submission" date="2025-08" db="UniProtKB">
        <authorList>
            <consortium name="Ensembl"/>
        </authorList>
    </citation>
    <scope>IDENTIFICATION</scope>
</reference>
<dbReference type="AlphaFoldDB" id="A0A3B3XWS9"/>
<feature type="domain" description="IRG-type G" evidence="5">
    <location>
        <begin position="38"/>
        <end position="219"/>
    </location>
</feature>
<dbReference type="FunFam" id="3.40.50.300:FF:000541">
    <property type="entry name" value="Immunity related GTPase M"/>
    <property type="match status" value="1"/>
</dbReference>
<protein>
    <recommendedName>
        <fullName evidence="5">IRG-type G domain-containing protein</fullName>
    </recommendedName>
</protein>
<dbReference type="InterPro" id="IPR030385">
    <property type="entry name" value="G_IRG_dom"/>
</dbReference>
<dbReference type="SUPFAM" id="SSF52540">
    <property type="entry name" value="P-loop containing nucleoside triphosphate hydrolases"/>
    <property type="match status" value="1"/>
</dbReference>